<feature type="chain" id="PRO_5043598031" description="C-type lectin domain-containing protein" evidence="1">
    <location>
        <begin position="23"/>
        <end position="168"/>
    </location>
</feature>
<dbReference type="SMART" id="SM00034">
    <property type="entry name" value="CLECT"/>
    <property type="match status" value="1"/>
</dbReference>
<name>A0AAW0XNC2_CHEQU</name>
<dbReference type="Pfam" id="PF00059">
    <property type="entry name" value="Lectin_C"/>
    <property type="match status" value="1"/>
</dbReference>
<dbReference type="SUPFAM" id="SSF56436">
    <property type="entry name" value="C-type lectin-like"/>
    <property type="match status" value="1"/>
</dbReference>
<evidence type="ECO:0000313" key="3">
    <source>
        <dbReference type="EMBL" id="KAK8745342.1"/>
    </source>
</evidence>
<keyword evidence="1" id="KW-0732">Signal</keyword>
<dbReference type="InterPro" id="IPR016187">
    <property type="entry name" value="CTDL_fold"/>
</dbReference>
<accession>A0AAW0XNC2</accession>
<dbReference type="CDD" id="cd00037">
    <property type="entry name" value="CLECT"/>
    <property type="match status" value="1"/>
</dbReference>
<evidence type="ECO:0000256" key="1">
    <source>
        <dbReference type="SAM" id="SignalP"/>
    </source>
</evidence>
<evidence type="ECO:0000259" key="2">
    <source>
        <dbReference type="PROSITE" id="PS50041"/>
    </source>
</evidence>
<comment type="caution">
    <text evidence="3">The sequence shown here is derived from an EMBL/GenBank/DDBJ whole genome shotgun (WGS) entry which is preliminary data.</text>
</comment>
<sequence>TLSNMSLLAQVILASAVALAASQCPDEFFEAGSGCYAVIDEPGQNITWSQCRSLCQELNADSDLATFDNAEQLAAFSLAWLTEGASYEDYPYMWIGVSKVDGEWQSLDGKPVSLQSDMWGEGHPHEMGTSAFLIDVTMANGIESYGRQYYHCSMGTFEFHRRCLCRSQ</sequence>
<dbReference type="PROSITE" id="PS50041">
    <property type="entry name" value="C_TYPE_LECTIN_2"/>
    <property type="match status" value="1"/>
</dbReference>
<dbReference type="Gene3D" id="3.10.100.10">
    <property type="entry name" value="Mannose-Binding Protein A, subunit A"/>
    <property type="match status" value="1"/>
</dbReference>
<protein>
    <recommendedName>
        <fullName evidence="2">C-type lectin domain-containing protein</fullName>
    </recommendedName>
</protein>
<dbReference type="InterPro" id="IPR001304">
    <property type="entry name" value="C-type_lectin-like"/>
</dbReference>
<feature type="non-terminal residue" evidence="3">
    <location>
        <position position="1"/>
    </location>
</feature>
<gene>
    <name evidence="3" type="ORF">OTU49_000139</name>
</gene>
<feature type="signal peptide" evidence="1">
    <location>
        <begin position="1"/>
        <end position="22"/>
    </location>
</feature>
<dbReference type="InterPro" id="IPR016186">
    <property type="entry name" value="C-type_lectin-like/link_sf"/>
</dbReference>
<proteinExistence type="predicted"/>
<evidence type="ECO:0000313" key="4">
    <source>
        <dbReference type="Proteomes" id="UP001445076"/>
    </source>
</evidence>
<dbReference type="Proteomes" id="UP001445076">
    <property type="component" value="Unassembled WGS sequence"/>
</dbReference>
<feature type="domain" description="C-type lectin" evidence="2">
    <location>
        <begin position="31"/>
        <end position="124"/>
    </location>
</feature>
<reference evidence="3 4" key="1">
    <citation type="journal article" date="2024" name="BMC Genomics">
        <title>Genome assembly of redclaw crayfish (Cherax quadricarinatus) provides insights into its immune adaptation and hypoxia tolerance.</title>
        <authorList>
            <person name="Liu Z."/>
            <person name="Zheng J."/>
            <person name="Li H."/>
            <person name="Fang K."/>
            <person name="Wang S."/>
            <person name="He J."/>
            <person name="Zhou D."/>
            <person name="Weng S."/>
            <person name="Chi M."/>
            <person name="Gu Z."/>
            <person name="He J."/>
            <person name="Li F."/>
            <person name="Wang M."/>
        </authorList>
    </citation>
    <scope>NUCLEOTIDE SEQUENCE [LARGE SCALE GENOMIC DNA]</scope>
    <source>
        <strain evidence="3">ZL_2023a</strain>
    </source>
</reference>
<dbReference type="EMBL" id="JARKIK010000019">
    <property type="protein sequence ID" value="KAK8745342.1"/>
    <property type="molecule type" value="Genomic_DNA"/>
</dbReference>
<dbReference type="AlphaFoldDB" id="A0AAW0XNC2"/>
<organism evidence="3 4">
    <name type="scientific">Cherax quadricarinatus</name>
    <name type="common">Australian red claw crayfish</name>
    <dbReference type="NCBI Taxonomy" id="27406"/>
    <lineage>
        <taxon>Eukaryota</taxon>
        <taxon>Metazoa</taxon>
        <taxon>Ecdysozoa</taxon>
        <taxon>Arthropoda</taxon>
        <taxon>Crustacea</taxon>
        <taxon>Multicrustacea</taxon>
        <taxon>Malacostraca</taxon>
        <taxon>Eumalacostraca</taxon>
        <taxon>Eucarida</taxon>
        <taxon>Decapoda</taxon>
        <taxon>Pleocyemata</taxon>
        <taxon>Astacidea</taxon>
        <taxon>Parastacoidea</taxon>
        <taxon>Parastacidae</taxon>
        <taxon>Cherax</taxon>
    </lineage>
</organism>
<keyword evidence="4" id="KW-1185">Reference proteome</keyword>